<dbReference type="SUPFAM" id="SSF53790">
    <property type="entry name" value="Tetrapyrrole methylase"/>
    <property type="match status" value="1"/>
</dbReference>
<keyword evidence="5" id="KW-0949">S-adenosyl-L-methionine</keyword>
<dbReference type="Proteomes" id="UP000178450">
    <property type="component" value="Unassembled WGS sequence"/>
</dbReference>
<comment type="caution">
    <text evidence="7">The sequence shown here is derived from an EMBL/GenBank/DDBJ whole genome shotgun (WGS) entry which is preliminary data.</text>
</comment>
<keyword evidence="2" id="KW-0698">rRNA processing</keyword>
<dbReference type="GO" id="GO:0008168">
    <property type="term" value="F:methyltransferase activity"/>
    <property type="evidence" value="ECO:0007669"/>
    <property type="project" value="UniProtKB-KW"/>
</dbReference>
<dbReference type="Pfam" id="PF00590">
    <property type="entry name" value="TP_methylase"/>
    <property type="match status" value="1"/>
</dbReference>
<dbReference type="PANTHER" id="PTHR46111">
    <property type="entry name" value="RIBOSOMAL RNA SMALL SUBUNIT METHYLTRANSFERASE I"/>
    <property type="match status" value="1"/>
</dbReference>
<dbReference type="InterPro" id="IPR014777">
    <property type="entry name" value="4pyrrole_Mease_sub1"/>
</dbReference>
<evidence type="ECO:0000256" key="3">
    <source>
        <dbReference type="ARBA" id="ARBA00022603"/>
    </source>
</evidence>
<evidence type="ECO:0000313" key="7">
    <source>
        <dbReference type="EMBL" id="OGK64654.1"/>
    </source>
</evidence>
<dbReference type="InterPro" id="IPR000878">
    <property type="entry name" value="4pyrrol_Mease"/>
</dbReference>
<dbReference type="InterPro" id="IPR014776">
    <property type="entry name" value="4pyrrole_Mease_sub2"/>
</dbReference>
<evidence type="ECO:0000256" key="5">
    <source>
        <dbReference type="ARBA" id="ARBA00022691"/>
    </source>
</evidence>
<dbReference type="GO" id="GO:0032259">
    <property type="term" value="P:methylation"/>
    <property type="evidence" value="ECO:0007669"/>
    <property type="project" value="UniProtKB-KW"/>
</dbReference>
<dbReference type="PANTHER" id="PTHR46111:SF1">
    <property type="entry name" value="RIBOSOMAL RNA SMALL SUBUNIT METHYLTRANSFERASE I"/>
    <property type="match status" value="1"/>
</dbReference>
<feature type="domain" description="Tetrapyrrole methylase" evidence="6">
    <location>
        <begin position="2"/>
        <end position="205"/>
    </location>
</feature>
<evidence type="ECO:0000259" key="6">
    <source>
        <dbReference type="Pfam" id="PF00590"/>
    </source>
</evidence>
<dbReference type="InterPro" id="IPR035996">
    <property type="entry name" value="4pyrrol_Methylase_sf"/>
</dbReference>
<dbReference type="PIRSF" id="PIRSF005917">
    <property type="entry name" value="MTase_YraL"/>
    <property type="match status" value="1"/>
</dbReference>
<dbReference type="Gene3D" id="3.40.1010.10">
    <property type="entry name" value="Cobalt-precorrin-4 Transmethylase, Domain 1"/>
    <property type="match status" value="1"/>
</dbReference>
<keyword evidence="1" id="KW-0963">Cytoplasm</keyword>
<dbReference type="GO" id="GO:0006364">
    <property type="term" value="P:rRNA processing"/>
    <property type="evidence" value="ECO:0007669"/>
    <property type="project" value="UniProtKB-KW"/>
</dbReference>
<protein>
    <recommendedName>
        <fullName evidence="6">Tetrapyrrole methylase domain-containing protein</fullName>
    </recommendedName>
</protein>
<dbReference type="EMBL" id="MGBG01000018">
    <property type="protein sequence ID" value="OGK64654.1"/>
    <property type="molecule type" value="Genomic_DNA"/>
</dbReference>
<sequence length="233" mass="26200">MKFYLLSSPIGHLDDVSLNFLQTVSGLNYLAVEDSRVSSKLLQLLQAKFPKYRLWPKELISVAKEKERRKSAQILDLLSQGTSVGYLSDAGTPAIADPGAYLVDQVRRSHYQIEAIPGPSALTLALSLCGFEADLTLFLGFFPKKPARTIALLKNLSVNNLAKSVNLVFFDSPLRIRKTTQLLFTHFPQAGLFLGRELTKKFEELLWFQKNSFNPEVLKTKGEYTAVFNLRMV</sequence>
<gene>
    <name evidence="7" type="ORF">A2209_03640</name>
</gene>
<dbReference type="AlphaFoldDB" id="A0A1F7K9X5"/>
<name>A0A1F7K9X5_9BACT</name>
<evidence type="ECO:0000313" key="8">
    <source>
        <dbReference type="Proteomes" id="UP000178450"/>
    </source>
</evidence>
<evidence type="ECO:0000256" key="2">
    <source>
        <dbReference type="ARBA" id="ARBA00022552"/>
    </source>
</evidence>
<keyword evidence="4" id="KW-0808">Transferase</keyword>
<proteinExistence type="predicted"/>
<evidence type="ECO:0000256" key="4">
    <source>
        <dbReference type="ARBA" id="ARBA00022679"/>
    </source>
</evidence>
<dbReference type="Gene3D" id="3.30.950.10">
    <property type="entry name" value="Methyltransferase, Cobalt-precorrin-4 Transmethylase, Domain 2"/>
    <property type="match status" value="1"/>
</dbReference>
<keyword evidence="3" id="KW-0489">Methyltransferase</keyword>
<evidence type="ECO:0000256" key="1">
    <source>
        <dbReference type="ARBA" id="ARBA00022490"/>
    </source>
</evidence>
<organism evidence="7 8">
    <name type="scientific">Candidatus Roizmanbacteria bacterium RIFOXYA1_FULL_41_12</name>
    <dbReference type="NCBI Taxonomy" id="1802082"/>
    <lineage>
        <taxon>Bacteria</taxon>
        <taxon>Candidatus Roizmaniibacteriota</taxon>
    </lineage>
</organism>
<accession>A0A1F7K9X5</accession>
<reference evidence="7 8" key="1">
    <citation type="journal article" date="2016" name="Nat. Commun.">
        <title>Thousands of microbial genomes shed light on interconnected biogeochemical processes in an aquifer system.</title>
        <authorList>
            <person name="Anantharaman K."/>
            <person name="Brown C.T."/>
            <person name="Hug L.A."/>
            <person name="Sharon I."/>
            <person name="Castelle C.J."/>
            <person name="Probst A.J."/>
            <person name="Thomas B.C."/>
            <person name="Singh A."/>
            <person name="Wilkins M.J."/>
            <person name="Karaoz U."/>
            <person name="Brodie E.L."/>
            <person name="Williams K.H."/>
            <person name="Hubbard S.S."/>
            <person name="Banfield J.F."/>
        </authorList>
    </citation>
    <scope>NUCLEOTIDE SEQUENCE [LARGE SCALE GENOMIC DNA]</scope>
</reference>
<dbReference type="InterPro" id="IPR008189">
    <property type="entry name" value="rRNA_ssu_MeTfrase_I"/>
</dbReference>